<dbReference type="EMBL" id="JAPHNI010000490">
    <property type="protein sequence ID" value="KAJ8110533.1"/>
    <property type="molecule type" value="Genomic_DNA"/>
</dbReference>
<proteinExistence type="predicted"/>
<name>A0ACC2I637_9PLEO</name>
<evidence type="ECO:0000313" key="2">
    <source>
        <dbReference type="Proteomes" id="UP001153331"/>
    </source>
</evidence>
<dbReference type="Proteomes" id="UP001153331">
    <property type="component" value="Unassembled WGS sequence"/>
</dbReference>
<comment type="caution">
    <text evidence="1">The sequence shown here is derived from an EMBL/GenBank/DDBJ whole genome shotgun (WGS) entry which is preliminary data.</text>
</comment>
<protein>
    <submittedName>
        <fullName evidence="1">Uncharacterized protein</fullName>
    </submittedName>
</protein>
<accession>A0ACC2I637</accession>
<organism evidence="1 2">
    <name type="scientific">Boeremia exigua</name>
    <dbReference type="NCBI Taxonomy" id="749465"/>
    <lineage>
        <taxon>Eukaryota</taxon>
        <taxon>Fungi</taxon>
        <taxon>Dikarya</taxon>
        <taxon>Ascomycota</taxon>
        <taxon>Pezizomycotina</taxon>
        <taxon>Dothideomycetes</taxon>
        <taxon>Pleosporomycetidae</taxon>
        <taxon>Pleosporales</taxon>
        <taxon>Pleosporineae</taxon>
        <taxon>Didymellaceae</taxon>
        <taxon>Boeremia</taxon>
    </lineage>
</organism>
<evidence type="ECO:0000313" key="1">
    <source>
        <dbReference type="EMBL" id="KAJ8110533.1"/>
    </source>
</evidence>
<keyword evidence="2" id="KW-1185">Reference proteome</keyword>
<gene>
    <name evidence="1" type="ORF">OPT61_g6653</name>
</gene>
<reference evidence="1" key="1">
    <citation type="submission" date="2022-11" db="EMBL/GenBank/DDBJ databases">
        <title>Genome Sequence of Boeremia exigua.</title>
        <authorList>
            <person name="Buettner E."/>
        </authorList>
    </citation>
    <scope>NUCLEOTIDE SEQUENCE</scope>
    <source>
        <strain evidence="1">CU02</strain>
    </source>
</reference>
<sequence>MIALLRDLRSQVSNERRTRIDDLLASAAEDIADAAATVGDPIDKYRGPIGEGGRGEVGASAEVGSSGEQGVLDEDLMRDEETSVAGFIGKASEIQWMRKLHRVDPANTNAEGSWSPLDADEAVDGRLNTHWKRHSNHATKPLISINKMSFYLDDDVFEPELLVDPLEMPPFEIAEKLVQAYMQSVQNSFPFLAEKTFVNRFYQYYASLQHGTPYSVSRKWQATLNMVFAIGAVYSQLIKADWQADDRDHLIYHSRAWSLSTQDPWGFSNPDLPYVQVTGLLSFYYLSIGHINRSWLLIGSATRAGFALGMHLRNEDDTTSDTKKELNSRIWWAHYSLERLVSTLTGRPSLGMGYLCSVPLPLPLASEDIEDSIIASRIGDKGKRSLTSQEINATPQAQNLLPQQDYSYANGPETANSGSYLKSIVNLGEITLVALELYGASTAKESWESVQRMIAHQSDKLDAWATALPEGLNFFRRLSVARPRYLREQNTLALLYHSTRMLITRPCLCRLDRRISNQTASSDTFNQRAALICVEAAKSVATLLPAATPENLASLYEAGPWWQIVQLIMQALVVLCLEIVLQAQSNSDDRQGLVPSLKSLMRWLRTMRVNNNIAVRAYSISVGLLKKTMSVTRIDLRDLFSDDDGMDTSTGPSPASSTPAQTHTPYPNVLNPVDEPHNGKTSTPARDLQHHSRFQDVPRTQYPESTTHQKLKSTQPKSFYQPPNLADHDSNLHLDAYDDRFSASSGLDQTIFPGWIVTSFDEHKWWTGFGSGTTSFGVS</sequence>